<accession>A0A2S1PFP9</accession>
<name>A0A2S1PFP9_9CAUD</name>
<sequence>MTEEEKQAMFKEMLAKMTNEDLAKHLLNKSLQNLAVLLEEDMATAADMNVIRAILKDNNIGIVPTRTNAAGKLQEKLAARSKQSLQTPGVIPISELDEVDLSDFVGRVQ</sequence>
<proteinExistence type="predicted"/>
<dbReference type="KEGG" id="vg:54991725"/>
<dbReference type="Proteomes" id="UP000246930">
    <property type="component" value="Segment"/>
</dbReference>
<organism evidence="1 2">
    <name type="scientific">Aeromonas phage 25AhydR2PP</name>
    <dbReference type="NCBI Taxonomy" id="2163976"/>
    <lineage>
        <taxon>Viruses</taxon>
        <taxon>Duplodnaviria</taxon>
        <taxon>Heunggongvirae</taxon>
        <taxon>Uroviricota</taxon>
        <taxon>Caudoviricetes</taxon>
        <taxon>Autographivirales</taxon>
        <taxon>Autonotataviridae</taxon>
        <taxon>Aerosvirus</taxon>
        <taxon>Aerosvirus av25AhydR2PP</taxon>
    </lineage>
</organism>
<dbReference type="InterPro" id="IPR024345">
    <property type="entry name" value="DNA_matur_Phage_T7-like"/>
</dbReference>
<evidence type="ECO:0000313" key="2">
    <source>
        <dbReference type="Proteomes" id="UP000246930"/>
    </source>
</evidence>
<dbReference type="Pfam" id="PF11123">
    <property type="entry name" value="DNA_Packaging_2"/>
    <property type="match status" value="1"/>
</dbReference>
<keyword evidence="2" id="KW-1185">Reference proteome</keyword>
<protein>
    <submittedName>
        <fullName evidence="1">DNA maturase A</fullName>
    </submittedName>
</protein>
<dbReference type="EMBL" id="MH179473">
    <property type="protein sequence ID" value="AWH15401.1"/>
    <property type="molecule type" value="Genomic_DNA"/>
</dbReference>
<evidence type="ECO:0000313" key="1">
    <source>
        <dbReference type="EMBL" id="AWH15401.1"/>
    </source>
</evidence>
<dbReference type="RefSeq" id="YP_009801214.1">
    <property type="nucleotide sequence ID" value="NC_047966.1"/>
</dbReference>
<dbReference type="GeneID" id="54991725"/>
<reference evidence="1" key="1">
    <citation type="submission" date="2018-03" db="EMBL/GenBank/DDBJ databases">
        <title>Complete genome sequences of new Aeromonas and Pseudomonas phages promising in phage therapy dedicated to aquaculture.</title>
        <authorList>
            <person name="Kolsut J."/>
            <person name="Wojcik E."/>
            <person name="Wojtasik A."/>
            <person name="Dastych J."/>
        </authorList>
    </citation>
    <scope>NUCLEOTIDE SEQUENCE [LARGE SCALE GENOMIC DNA]</scope>
</reference>